<proteinExistence type="predicted"/>
<dbReference type="InterPro" id="IPR003953">
    <property type="entry name" value="FAD-dep_OxRdtase_2_FAD-bd"/>
</dbReference>
<evidence type="ECO:0000256" key="3">
    <source>
        <dbReference type="ARBA" id="ARBA00023002"/>
    </source>
</evidence>
<dbReference type="SUPFAM" id="SSF51905">
    <property type="entry name" value="FAD/NAD(P)-binding domain"/>
    <property type="match status" value="1"/>
</dbReference>
<feature type="domain" description="FAD-dependent oxidoreductase 2 FAD-binding" evidence="4">
    <location>
        <begin position="8"/>
        <end position="427"/>
    </location>
</feature>
<sequence>MKTRRLNTLVIGSGASGLAAALRLKSLGVDDILLLSEGLKRGTSINTGSDKQTYYKLGVYGAEPDSPALLGRTLFDGGSVHGDVALVEAAMSVRCFMNLVNLGVPFPCDEFGQYIGYKTDHDPKRRATSCGPYTSREMCLALIRAVKAAGVEIAEQRNAAELVSVDGRAAGAVVWNRETKEFEAYLAENTVFAVGGPGGLYASSVYPAGHMGGIGLALKIGAAAQNLPESQFGLASTRFRWNVSGTYMQVLPRFVSTAADGVSDEREFLLDHYKDPNTMNSMIFLKGYQWPFDVRKVPDGSSQIDLLVHEETVGRGRRVFLDFRSNTAGLDFAELSGEAREYLEKSGACFGTPIERLEAMNPGAIELYRDHNIDIRSEMLEIAVCAQHNNGGLAGNVWYESVNVPHLFPIGEVNGSHGVTRPGGSALNAGQVGAFRAAEFIAAKYRRPTLDFEKAEAAAALLAEDLLRRLAGTRDWRKDRRELQERMTGYAGHLRRMDKLDDAADAARNLLDAMYQEGYPFEDADHAVTNFHLAFASWVYLEAISFLAATGTGSRGSAAVLRPDGSIVPENPAFRGKVLETAATPQGVRVRWEPCRPFPETDGWFETVWAAYRNGTVYG</sequence>
<organism evidence="5 6">
    <name type="scientific">Victivallis lenta</name>
    <dbReference type="NCBI Taxonomy" id="2606640"/>
    <lineage>
        <taxon>Bacteria</taxon>
        <taxon>Pseudomonadati</taxon>
        <taxon>Lentisphaerota</taxon>
        <taxon>Lentisphaeria</taxon>
        <taxon>Victivallales</taxon>
        <taxon>Victivallaceae</taxon>
        <taxon>Victivallis</taxon>
    </lineage>
</organism>
<dbReference type="GO" id="GO:0000104">
    <property type="term" value="F:succinate dehydrogenase activity"/>
    <property type="evidence" value="ECO:0007669"/>
    <property type="project" value="TreeGrafter"/>
</dbReference>
<evidence type="ECO:0000313" key="6">
    <source>
        <dbReference type="Proteomes" id="UP000435649"/>
    </source>
</evidence>
<dbReference type="EMBL" id="VUNS01000002">
    <property type="protein sequence ID" value="MST95981.1"/>
    <property type="molecule type" value="Genomic_DNA"/>
</dbReference>
<dbReference type="RefSeq" id="WP_154416934.1">
    <property type="nucleotide sequence ID" value="NZ_VUNS01000002.1"/>
</dbReference>
<dbReference type="GO" id="GO:0009061">
    <property type="term" value="P:anaerobic respiration"/>
    <property type="evidence" value="ECO:0007669"/>
    <property type="project" value="TreeGrafter"/>
</dbReference>
<keyword evidence="6" id="KW-1185">Reference proteome</keyword>
<evidence type="ECO:0000256" key="2">
    <source>
        <dbReference type="ARBA" id="ARBA00022630"/>
    </source>
</evidence>
<dbReference type="InterPro" id="IPR027477">
    <property type="entry name" value="Succ_DH/fumarate_Rdtase_cat_sf"/>
</dbReference>
<dbReference type="Gene3D" id="3.50.50.60">
    <property type="entry name" value="FAD/NAD(P)-binding domain"/>
    <property type="match status" value="2"/>
</dbReference>
<dbReference type="Proteomes" id="UP000435649">
    <property type="component" value="Unassembled WGS sequence"/>
</dbReference>
<dbReference type="GO" id="GO:0005886">
    <property type="term" value="C:plasma membrane"/>
    <property type="evidence" value="ECO:0007669"/>
    <property type="project" value="TreeGrafter"/>
</dbReference>
<comment type="caution">
    <text evidence="5">The sequence shown here is derived from an EMBL/GenBank/DDBJ whole genome shotgun (WGS) entry which is preliminary data.</text>
</comment>
<evidence type="ECO:0000259" key="4">
    <source>
        <dbReference type="Pfam" id="PF00890"/>
    </source>
</evidence>
<protein>
    <submittedName>
        <fullName evidence="5">FAD-binding protein</fullName>
    </submittedName>
</protein>
<dbReference type="Gene3D" id="3.90.700.10">
    <property type="entry name" value="Succinate dehydrogenase/fumarate reductase flavoprotein, catalytic domain"/>
    <property type="match status" value="1"/>
</dbReference>
<evidence type="ECO:0000313" key="5">
    <source>
        <dbReference type="EMBL" id="MST95981.1"/>
    </source>
</evidence>
<dbReference type="GO" id="GO:0009055">
    <property type="term" value="F:electron transfer activity"/>
    <property type="evidence" value="ECO:0007669"/>
    <property type="project" value="TreeGrafter"/>
</dbReference>
<accession>A0A844FZZ4</accession>
<dbReference type="Pfam" id="PF00890">
    <property type="entry name" value="FAD_binding_2"/>
    <property type="match status" value="1"/>
</dbReference>
<comment type="cofactor">
    <cofactor evidence="1">
        <name>FAD</name>
        <dbReference type="ChEBI" id="CHEBI:57692"/>
    </cofactor>
</comment>
<reference evidence="5 6" key="1">
    <citation type="submission" date="2019-08" db="EMBL/GenBank/DDBJ databases">
        <title>In-depth cultivation of the pig gut microbiome towards novel bacterial diversity and tailored functional studies.</title>
        <authorList>
            <person name="Wylensek D."/>
            <person name="Hitch T.C.A."/>
            <person name="Clavel T."/>
        </authorList>
    </citation>
    <scope>NUCLEOTIDE SEQUENCE [LARGE SCALE GENOMIC DNA]</scope>
    <source>
        <strain evidence="5 6">BBE-744-WT-12</strain>
    </source>
</reference>
<dbReference type="AlphaFoldDB" id="A0A844FZZ4"/>
<evidence type="ECO:0000256" key="1">
    <source>
        <dbReference type="ARBA" id="ARBA00001974"/>
    </source>
</evidence>
<dbReference type="GO" id="GO:0050660">
    <property type="term" value="F:flavin adenine dinucleotide binding"/>
    <property type="evidence" value="ECO:0007669"/>
    <property type="project" value="TreeGrafter"/>
</dbReference>
<dbReference type="PANTHER" id="PTHR11632:SF51">
    <property type="entry name" value="SUCCINATE DEHYDROGENASE [UBIQUINONE] FLAVOPROTEIN SUBUNIT, MITOCHONDRIAL"/>
    <property type="match status" value="1"/>
</dbReference>
<gene>
    <name evidence="5" type="ORF">FYJ85_02845</name>
</gene>
<dbReference type="PANTHER" id="PTHR11632">
    <property type="entry name" value="SUCCINATE DEHYDROGENASE 2 FLAVOPROTEIN SUBUNIT"/>
    <property type="match status" value="1"/>
</dbReference>
<dbReference type="InterPro" id="IPR030664">
    <property type="entry name" value="SdhA/FrdA/AprA"/>
</dbReference>
<dbReference type="InterPro" id="IPR036188">
    <property type="entry name" value="FAD/NAD-bd_sf"/>
</dbReference>
<name>A0A844FZZ4_9BACT</name>
<keyword evidence="3" id="KW-0560">Oxidoreductase</keyword>
<keyword evidence="2" id="KW-0285">Flavoprotein</keyword>